<dbReference type="Pfam" id="PF13508">
    <property type="entry name" value="Acetyltransf_7"/>
    <property type="match status" value="1"/>
</dbReference>
<dbReference type="InterPro" id="IPR016181">
    <property type="entry name" value="Acyl_CoA_acyltransferase"/>
</dbReference>
<sequence length="615" mass="63417">MSEVLTYRAAAPTDWPAIEGLLLAARLPLEGAREHLAHFLVGEAGGTVLAAGGFEHYGAAVLLRSFVVAERLRGQGTGAQLLDALRGQALAEGVQAMYLLTTTAAGFFGKHGFQRIERDAAPAALQASREFQGVCPASATLMKAEVAGAPAALPVAVIGAGPVGLAAAAHLLARGFTPLVLEAGADVGANLAGYRHVRLFSPWQYNIDHAARGLLQAHGWSAPPAGELPTAGEVVERYLKPLARLPLLAPHIRTGQRVLQLARAGFDKVKSRGRGAAPFSVRTESAQGEQEFLVQAVIDASGTWSQPNPLGANGLPALGEAAARGRIDYGMPDVLRAARADFAGKRVLVVGAGHSAAGSLLALAQLAEEAPGTQLVWAVRGELPAKVFGGGEADGLPARGQLGLRLRALKDSGRLELHTGFHIRAIAPEGAALRVVGADAAGATRGIEGIERIIAATGARPNLHLTRELRVRHDPWLESTDALAPLIDPNEHSCGTVRPHGHRELAHPEPGYYAVGAKSYGRAPNFLMATGYEQVRSVVAALAGDLAAADDVQLELPETGVCNTRVAEDCCGGPAPQGEGACCALDAAQKAGGGAGCGGSPSCRPRQTAGSGCCA</sequence>
<evidence type="ECO:0000313" key="4">
    <source>
        <dbReference type="EMBL" id="MYN03213.1"/>
    </source>
</evidence>
<dbReference type="PANTHER" id="PTHR43539">
    <property type="entry name" value="FLAVIN-BINDING MONOOXYGENASE-LIKE PROTEIN (AFU_ORTHOLOGUE AFUA_4G09220)"/>
    <property type="match status" value="1"/>
</dbReference>
<dbReference type="PANTHER" id="PTHR43539:SF78">
    <property type="entry name" value="FLAVIN-CONTAINING MONOOXYGENASE"/>
    <property type="match status" value="1"/>
</dbReference>
<keyword evidence="1" id="KW-0560">Oxidoreductase</keyword>
<dbReference type="PRINTS" id="PR00368">
    <property type="entry name" value="FADPNR"/>
</dbReference>
<dbReference type="RefSeq" id="WP_161026189.1">
    <property type="nucleotide sequence ID" value="NZ_WWCJ01000009.1"/>
</dbReference>
<protein>
    <submittedName>
        <fullName evidence="4">GNAT family N-acetyltransferase</fullName>
    </submittedName>
</protein>
<accession>A0A6N9HJA8</accession>
<evidence type="ECO:0000313" key="5">
    <source>
        <dbReference type="Proteomes" id="UP000448575"/>
    </source>
</evidence>
<dbReference type="PRINTS" id="PR00411">
    <property type="entry name" value="PNDRDTASEI"/>
</dbReference>
<dbReference type="SUPFAM" id="SSF55729">
    <property type="entry name" value="Acyl-CoA N-acyltransferases (Nat)"/>
    <property type="match status" value="1"/>
</dbReference>
<dbReference type="GO" id="GO:0004497">
    <property type="term" value="F:monooxygenase activity"/>
    <property type="evidence" value="ECO:0007669"/>
    <property type="project" value="TreeGrafter"/>
</dbReference>
<dbReference type="Proteomes" id="UP000448575">
    <property type="component" value="Unassembled WGS sequence"/>
</dbReference>
<comment type="caution">
    <text evidence="4">The sequence shown here is derived from an EMBL/GenBank/DDBJ whole genome shotgun (WGS) entry which is preliminary data.</text>
</comment>
<evidence type="ECO:0000256" key="2">
    <source>
        <dbReference type="SAM" id="MobiDB-lite"/>
    </source>
</evidence>
<dbReference type="GO" id="GO:0016747">
    <property type="term" value="F:acyltransferase activity, transferring groups other than amino-acyl groups"/>
    <property type="evidence" value="ECO:0007669"/>
    <property type="project" value="InterPro"/>
</dbReference>
<keyword evidence="4" id="KW-0808">Transferase</keyword>
<dbReference type="SUPFAM" id="SSF51905">
    <property type="entry name" value="FAD/NAD(P)-binding domain"/>
    <property type="match status" value="1"/>
</dbReference>
<proteinExistence type="predicted"/>
<feature type="region of interest" description="Disordered" evidence="2">
    <location>
        <begin position="595"/>
        <end position="615"/>
    </location>
</feature>
<dbReference type="EMBL" id="WWCJ01000009">
    <property type="protein sequence ID" value="MYN03213.1"/>
    <property type="molecule type" value="Genomic_DNA"/>
</dbReference>
<feature type="domain" description="N-acetyltransferase" evidence="3">
    <location>
        <begin position="5"/>
        <end position="132"/>
    </location>
</feature>
<organism evidence="4 5">
    <name type="scientific">Pseudoduganella guangdongensis</name>
    <dbReference type="NCBI Taxonomy" id="2692179"/>
    <lineage>
        <taxon>Bacteria</taxon>
        <taxon>Pseudomonadati</taxon>
        <taxon>Pseudomonadota</taxon>
        <taxon>Betaproteobacteria</taxon>
        <taxon>Burkholderiales</taxon>
        <taxon>Oxalobacteraceae</taxon>
        <taxon>Telluria group</taxon>
        <taxon>Pseudoduganella</taxon>
    </lineage>
</organism>
<dbReference type="CDD" id="cd04301">
    <property type="entry name" value="NAT_SF"/>
    <property type="match status" value="1"/>
</dbReference>
<evidence type="ECO:0000259" key="3">
    <source>
        <dbReference type="PROSITE" id="PS51186"/>
    </source>
</evidence>
<dbReference type="InterPro" id="IPR000182">
    <property type="entry name" value="GNAT_dom"/>
</dbReference>
<dbReference type="InterPro" id="IPR036188">
    <property type="entry name" value="FAD/NAD-bd_sf"/>
</dbReference>
<dbReference type="AlphaFoldDB" id="A0A6N9HJA8"/>
<dbReference type="InterPro" id="IPR050982">
    <property type="entry name" value="Auxin_biosynth/cation_transpt"/>
</dbReference>
<name>A0A6N9HJA8_9BURK</name>
<dbReference type="NCBIfam" id="NF040501">
    <property type="entry name" value="resist_ArsN2"/>
    <property type="match status" value="1"/>
</dbReference>
<reference evidence="4 5" key="1">
    <citation type="submission" date="2019-12" db="EMBL/GenBank/DDBJ databases">
        <title>Novel species isolated from a subtropical stream in China.</title>
        <authorList>
            <person name="Lu H."/>
        </authorList>
    </citation>
    <scope>NUCLEOTIDE SEQUENCE [LARGE SCALE GENOMIC DNA]</scope>
    <source>
        <strain evidence="4 5">DS3</strain>
    </source>
</reference>
<dbReference type="PROSITE" id="PS51186">
    <property type="entry name" value="GNAT"/>
    <property type="match status" value="1"/>
</dbReference>
<keyword evidence="5" id="KW-1185">Reference proteome</keyword>
<dbReference type="Gene3D" id="3.40.630.30">
    <property type="match status" value="1"/>
</dbReference>
<dbReference type="Gene3D" id="3.50.50.60">
    <property type="entry name" value="FAD/NAD(P)-binding domain"/>
    <property type="match status" value="1"/>
</dbReference>
<dbReference type="GO" id="GO:0050660">
    <property type="term" value="F:flavin adenine dinucleotide binding"/>
    <property type="evidence" value="ECO:0007669"/>
    <property type="project" value="TreeGrafter"/>
</dbReference>
<evidence type="ECO:0000256" key="1">
    <source>
        <dbReference type="ARBA" id="ARBA00023002"/>
    </source>
</evidence>
<dbReference type="Pfam" id="PF13738">
    <property type="entry name" value="Pyr_redox_3"/>
    <property type="match status" value="1"/>
</dbReference>
<gene>
    <name evidence="4" type="ORF">GTP41_14040</name>
</gene>